<sequence>MEGECNSKYFDFMVNGQRRKTTLRGININDRWVEEHNTIKEEIKQFFFQKRFQKEVWIRSTLDGVTFEKIKKEENNMLSSMFKELEVKDAMLECGIIKSLGMPIGANPSRETTWRPMIDKYAKKLSSCLSSGVVSKIDSIQRGFLWGYTKGQRKVPWMSWKSMCCLRNHGGLGFKDLKAFNEEPLTKWRWNVFHRKNTLWDEVLTQKYGGWKGMLME</sequence>
<dbReference type="PANTHER" id="PTHR33116">
    <property type="entry name" value="REVERSE TRANSCRIPTASE ZINC-BINDING DOMAIN-CONTAINING PROTEIN-RELATED-RELATED"/>
    <property type="match status" value="1"/>
</dbReference>
<protein>
    <submittedName>
        <fullName evidence="1">Ribonuclease H protein At1g65750 family</fullName>
    </submittedName>
</protein>
<keyword evidence="2" id="KW-1185">Reference proteome</keyword>
<organism evidence="1 2">
    <name type="scientific">Cajanus cajan</name>
    <name type="common">Pigeon pea</name>
    <name type="synonym">Cajanus indicus</name>
    <dbReference type="NCBI Taxonomy" id="3821"/>
    <lineage>
        <taxon>Eukaryota</taxon>
        <taxon>Viridiplantae</taxon>
        <taxon>Streptophyta</taxon>
        <taxon>Embryophyta</taxon>
        <taxon>Tracheophyta</taxon>
        <taxon>Spermatophyta</taxon>
        <taxon>Magnoliopsida</taxon>
        <taxon>eudicotyledons</taxon>
        <taxon>Gunneridae</taxon>
        <taxon>Pentapetalae</taxon>
        <taxon>rosids</taxon>
        <taxon>fabids</taxon>
        <taxon>Fabales</taxon>
        <taxon>Fabaceae</taxon>
        <taxon>Papilionoideae</taxon>
        <taxon>50 kb inversion clade</taxon>
        <taxon>NPAAA clade</taxon>
        <taxon>indigoferoid/millettioid clade</taxon>
        <taxon>Phaseoleae</taxon>
        <taxon>Cajanus</taxon>
    </lineage>
</organism>
<proteinExistence type="predicted"/>
<accession>A0A151RYW1</accession>
<evidence type="ECO:0000313" key="1">
    <source>
        <dbReference type="EMBL" id="KYP47730.1"/>
    </source>
</evidence>
<name>A0A151RYW1_CAJCA</name>
<dbReference type="Gramene" id="C.cajan_35393.t">
    <property type="protein sequence ID" value="C.cajan_35393.t"/>
    <property type="gene ID" value="C.cajan_35393"/>
</dbReference>
<dbReference type="EMBL" id="KQ483519">
    <property type="protein sequence ID" value="KYP47730.1"/>
    <property type="molecule type" value="Genomic_DNA"/>
</dbReference>
<reference evidence="1" key="1">
    <citation type="journal article" date="2012" name="Nat. Biotechnol.">
        <title>Draft genome sequence of pigeonpea (Cajanus cajan), an orphan legume crop of resource-poor farmers.</title>
        <authorList>
            <person name="Varshney R.K."/>
            <person name="Chen W."/>
            <person name="Li Y."/>
            <person name="Bharti A.K."/>
            <person name="Saxena R.K."/>
            <person name="Schlueter J.A."/>
            <person name="Donoghue M.T."/>
            <person name="Azam S."/>
            <person name="Fan G."/>
            <person name="Whaley A.M."/>
            <person name="Farmer A.D."/>
            <person name="Sheridan J."/>
            <person name="Iwata A."/>
            <person name="Tuteja R."/>
            <person name="Penmetsa R.V."/>
            <person name="Wu W."/>
            <person name="Upadhyaya H.D."/>
            <person name="Yang S.P."/>
            <person name="Shah T."/>
            <person name="Saxena K.B."/>
            <person name="Michael T."/>
            <person name="McCombie W.R."/>
            <person name="Yang B."/>
            <person name="Zhang G."/>
            <person name="Yang H."/>
            <person name="Wang J."/>
            <person name="Spillane C."/>
            <person name="Cook D.R."/>
            <person name="May G.D."/>
            <person name="Xu X."/>
            <person name="Jackson S.A."/>
        </authorList>
    </citation>
    <scope>NUCLEOTIDE SEQUENCE [LARGE SCALE GENOMIC DNA]</scope>
</reference>
<gene>
    <name evidence="1" type="ORF">KK1_030612</name>
</gene>
<evidence type="ECO:0000313" key="2">
    <source>
        <dbReference type="Proteomes" id="UP000075243"/>
    </source>
</evidence>
<dbReference type="Proteomes" id="UP000075243">
    <property type="component" value="Unassembled WGS sequence"/>
</dbReference>
<dbReference type="PANTHER" id="PTHR33116:SF78">
    <property type="entry name" value="OS12G0587133 PROTEIN"/>
    <property type="match status" value="1"/>
</dbReference>
<dbReference type="AlphaFoldDB" id="A0A151RYW1"/>